<proteinExistence type="predicted"/>
<evidence type="ECO:0000313" key="3">
    <source>
        <dbReference type="Proteomes" id="UP000287166"/>
    </source>
</evidence>
<accession>A0A401GEN7</accession>
<protein>
    <recommendedName>
        <fullName evidence="1">F-box domain-containing protein</fullName>
    </recommendedName>
</protein>
<sequence length="544" mass="61107">MSMTLATVSCPALLTLRYQSSLADFDTYLSCTFTRTSIYSLPDDLLLLIISYVELKDILALRKTSKRFYSMTKLRWVWYDAMKRHVIAKGLPVPAADVDLRVFSAEHLEARAVHAAKFHDNWCSPQPKPRHSIEFHAERCLPDELPQDLKTTVKHVFFLPGRNGEFLVTVVGRVITCWEVPLDGSGAYRVAEWVSSSRVEQAVVNEDPKNEAVLTFVSEVSTGPGEVELTTLSLDKFHGHFTVRNRIRGHRNSVLPLHVMDGDYVIFGDPLVVWFRTSPLDVQIIPEREVYPLVGDESNKVLVVKPINRYMLIVREREYQLVYSPIWNGKRTVYGPAKDISACVLTQFPAKDAVIIARSSAAASGDDEVEWPNELVTILIRCSEDGLDTIQQFDLLPAPQSKTVQTEPSEPKEVFRVPCVFPTGSTRVLVVPPSCCKLNAGSSGKGYWIQTWNVTSRHSEYPARCLMGFHLSSEGEGKDDAIKLQYGQPGSDLNLCQGTLYSRRCDMSEIIWKKYMIVSTALEDTVGRLAIGDRTGKVEVVDFV</sequence>
<dbReference type="SUPFAM" id="SSF81383">
    <property type="entry name" value="F-box domain"/>
    <property type="match status" value="1"/>
</dbReference>
<dbReference type="STRING" id="139825.A0A401GEN7"/>
<evidence type="ECO:0000259" key="1">
    <source>
        <dbReference type="PROSITE" id="PS50181"/>
    </source>
</evidence>
<dbReference type="InterPro" id="IPR036047">
    <property type="entry name" value="F-box-like_dom_sf"/>
</dbReference>
<dbReference type="EMBL" id="BFAD01000003">
    <property type="protein sequence ID" value="GBE80654.1"/>
    <property type="molecule type" value="Genomic_DNA"/>
</dbReference>
<dbReference type="InterPro" id="IPR001810">
    <property type="entry name" value="F-box_dom"/>
</dbReference>
<dbReference type="Proteomes" id="UP000287166">
    <property type="component" value="Unassembled WGS sequence"/>
</dbReference>
<comment type="caution">
    <text evidence="2">The sequence shown here is derived from an EMBL/GenBank/DDBJ whole genome shotgun (WGS) entry which is preliminary data.</text>
</comment>
<dbReference type="AlphaFoldDB" id="A0A401GEN7"/>
<dbReference type="Pfam" id="PF00646">
    <property type="entry name" value="F-box"/>
    <property type="match status" value="1"/>
</dbReference>
<feature type="domain" description="F-box" evidence="1">
    <location>
        <begin position="35"/>
        <end position="81"/>
    </location>
</feature>
<name>A0A401GEN7_9APHY</name>
<dbReference type="GeneID" id="38777571"/>
<reference evidence="2 3" key="1">
    <citation type="journal article" date="2018" name="Sci. Rep.">
        <title>Genome sequence of the cauliflower mushroom Sparassis crispa (Hanabiratake) and its association with beneficial usage.</title>
        <authorList>
            <person name="Kiyama R."/>
            <person name="Furutani Y."/>
            <person name="Kawaguchi K."/>
            <person name="Nakanishi T."/>
        </authorList>
    </citation>
    <scope>NUCLEOTIDE SEQUENCE [LARGE SCALE GENOMIC DNA]</scope>
</reference>
<organism evidence="2 3">
    <name type="scientific">Sparassis crispa</name>
    <dbReference type="NCBI Taxonomy" id="139825"/>
    <lineage>
        <taxon>Eukaryota</taxon>
        <taxon>Fungi</taxon>
        <taxon>Dikarya</taxon>
        <taxon>Basidiomycota</taxon>
        <taxon>Agaricomycotina</taxon>
        <taxon>Agaricomycetes</taxon>
        <taxon>Polyporales</taxon>
        <taxon>Sparassidaceae</taxon>
        <taxon>Sparassis</taxon>
    </lineage>
</organism>
<keyword evidence="3" id="KW-1185">Reference proteome</keyword>
<dbReference type="InParanoid" id="A0A401GEN7"/>
<gene>
    <name evidence="2" type="ORF">SCP_0303720</name>
</gene>
<dbReference type="SMART" id="SM00256">
    <property type="entry name" value="FBOX"/>
    <property type="match status" value="1"/>
</dbReference>
<dbReference type="PROSITE" id="PS50181">
    <property type="entry name" value="FBOX"/>
    <property type="match status" value="1"/>
</dbReference>
<dbReference type="OrthoDB" id="2688364at2759"/>
<evidence type="ECO:0000313" key="2">
    <source>
        <dbReference type="EMBL" id="GBE80654.1"/>
    </source>
</evidence>
<dbReference type="RefSeq" id="XP_027611567.1">
    <property type="nucleotide sequence ID" value="XM_027755766.1"/>
</dbReference>
<dbReference type="Gene3D" id="1.20.1280.50">
    <property type="match status" value="1"/>
</dbReference>